<keyword evidence="2" id="KW-1185">Reference proteome</keyword>
<gene>
    <name evidence="1" type="ORF">EVAR_29990_1</name>
</gene>
<reference evidence="1 2" key="1">
    <citation type="journal article" date="2019" name="Commun. Biol.">
        <title>The bagworm genome reveals a unique fibroin gene that provides high tensile strength.</title>
        <authorList>
            <person name="Kono N."/>
            <person name="Nakamura H."/>
            <person name="Ohtoshi R."/>
            <person name="Tomita M."/>
            <person name="Numata K."/>
            <person name="Arakawa K."/>
        </authorList>
    </citation>
    <scope>NUCLEOTIDE SEQUENCE [LARGE SCALE GENOMIC DNA]</scope>
</reference>
<evidence type="ECO:0000313" key="2">
    <source>
        <dbReference type="Proteomes" id="UP000299102"/>
    </source>
</evidence>
<accession>A0A4C1VF92</accession>
<dbReference type="AlphaFoldDB" id="A0A4C1VF92"/>
<organism evidence="1 2">
    <name type="scientific">Eumeta variegata</name>
    <name type="common">Bagworm moth</name>
    <name type="synonym">Eumeta japonica</name>
    <dbReference type="NCBI Taxonomy" id="151549"/>
    <lineage>
        <taxon>Eukaryota</taxon>
        <taxon>Metazoa</taxon>
        <taxon>Ecdysozoa</taxon>
        <taxon>Arthropoda</taxon>
        <taxon>Hexapoda</taxon>
        <taxon>Insecta</taxon>
        <taxon>Pterygota</taxon>
        <taxon>Neoptera</taxon>
        <taxon>Endopterygota</taxon>
        <taxon>Lepidoptera</taxon>
        <taxon>Glossata</taxon>
        <taxon>Ditrysia</taxon>
        <taxon>Tineoidea</taxon>
        <taxon>Psychidae</taxon>
        <taxon>Oiketicinae</taxon>
        <taxon>Eumeta</taxon>
    </lineage>
</organism>
<sequence>MRAYLPGYGYLIHSLCYFTGLTGEIITLSHNMSVVAASAVAFRAVSENSGSLLCPQSVRSPSTIYSAPSQEACNPLVTSQRLRMSVGVNNQLSYGSPDRLPFEYAIKTGCL</sequence>
<name>A0A4C1VF92_EUMVA</name>
<dbReference type="Proteomes" id="UP000299102">
    <property type="component" value="Unassembled WGS sequence"/>
</dbReference>
<proteinExistence type="predicted"/>
<protein>
    <submittedName>
        <fullName evidence="1">Uncharacterized protein</fullName>
    </submittedName>
</protein>
<evidence type="ECO:0000313" key="1">
    <source>
        <dbReference type="EMBL" id="GBP37788.1"/>
    </source>
</evidence>
<dbReference type="EMBL" id="BGZK01000338">
    <property type="protein sequence ID" value="GBP37788.1"/>
    <property type="molecule type" value="Genomic_DNA"/>
</dbReference>
<comment type="caution">
    <text evidence="1">The sequence shown here is derived from an EMBL/GenBank/DDBJ whole genome shotgun (WGS) entry which is preliminary data.</text>
</comment>